<evidence type="ECO:0000313" key="3">
    <source>
        <dbReference type="Proteomes" id="UP000320475"/>
    </source>
</evidence>
<accession>A0A507CT66</accession>
<keyword evidence="1" id="KW-0472">Membrane</keyword>
<dbReference type="Proteomes" id="UP000320475">
    <property type="component" value="Unassembled WGS sequence"/>
</dbReference>
<name>A0A507CT66_9FUNG</name>
<feature type="transmembrane region" description="Helical" evidence="1">
    <location>
        <begin position="94"/>
        <end position="113"/>
    </location>
</feature>
<protein>
    <submittedName>
        <fullName evidence="2">Uncharacterized protein</fullName>
    </submittedName>
</protein>
<dbReference type="EMBL" id="QEAM01000275">
    <property type="protein sequence ID" value="TPX42339.1"/>
    <property type="molecule type" value="Genomic_DNA"/>
</dbReference>
<dbReference type="AlphaFoldDB" id="A0A507CT66"/>
<sequence length="132" mass="14222">MGAISTMNTIVPKIHDTPAMVAPVIVNRRASAAFNTDNERKVCVVSTLCPKLSLRVPDPSTTTAPPSVHRPPFMLSRVCPLTKQQAPKIDTIKLSANQLLIFLAATICLLLGLPSSDHVSRSSNEETFRTSG</sequence>
<proteinExistence type="predicted"/>
<keyword evidence="1" id="KW-0812">Transmembrane</keyword>
<organism evidence="2 3">
    <name type="scientific">Synchytrium endobioticum</name>
    <dbReference type="NCBI Taxonomy" id="286115"/>
    <lineage>
        <taxon>Eukaryota</taxon>
        <taxon>Fungi</taxon>
        <taxon>Fungi incertae sedis</taxon>
        <taxon>Chytridiomycota</taxon>
        <taxon>Chytridiomycota incertae sedis</taxon>
        <taxon>Chytridiomycetes</taxon>
        <taxon>Synchytriales</taxon>
        <taxon>Synchytriaceae</taxon>
        <taxon>Synchytrium</taxon>
    </lineage>
</organism>
<gene>
    <name evidence="2" type="ORF">SeLEV6574_g05650</name>
</gene>
<evidence type="ECO:0000256" key="1">
    <source>
        <dbReference type="SAM" id="Phobius"/>
    </source>
</evidence>
<keyword evidence="1" id="KW-1133">Transmembrane helix</keyword>
<evidence type="ECO:0000313" key="2">
    <source>
        <dbReference type="EMBL" id="TPX42339.1"/>
    </source>
</evidence>
<reference evidence="2 3" key="1">
    <citation type="journal article" date="2019" name="Sci. Rep.">
        <title>Comparative genomics of chytrid fungi reveal insights into the obligate biotrophic and pathogenic lifestyle of Synchytrium endobioticum.</title>
        <authorList>
            <person name="van de Vossenberg B.T.L.H."/>
            <person name="Warris S."/>
            <person name="Nguyen H.D.T."/>
            <person name="van Gent-Pelzer M.P.E."/>
            <person name="Joly D.L."/>
            <person name="van de Geest H.C."/>
            <person name="Bonants P.J.M."/>
            <person name="Smith D.S."/>
            <person name="Levesque C.A."/>
            <person name="van der Lee T.A.J."/>
        </authorList>
    </citation>
    <scope>NUCLEOTIDE SEQUENCE [LARGE SCALE GENOMIC DNA]</scope>
    <source>
        <strain evidence="2 3">LEV6574</strain>
    </source>
</reference>
<comment type="caution">
    <text evidence="2">The sequence shown here is derived from an EMBL/GenBank/DDBJ whole genome shotgun (WGS) entry which is preliminary data.</text>
</comment>